<reference evidence="2 3" key="1">
    <citation type="submission" date="2019-02" db="EMBL/GenBank/DDBJ databases">
        <title>Deep-cultivation of Planctomycetes and their phenomic and genomic characterization uncovers novel biology.</title>
        <authorList>
            <person name="Wiegand S."/>
            <person name="Jogler M."/>
            <person name="Boedeker C."/>
            <person name="Pinto D."/>
            <person name="Vollmers J."/>
            <person name="Rivas-Marin E."/>
            <person name="Kohn T."/>
            <person name="Peeters S.H."/>
            <person name="Heuer A."/>
            <person name="Rast P."/>
            <person name="Oberbeckmann S."/>
            <person name="Bunk B."/>
            <person name="Jeske O."/>
            <person name="Meyerdierks A."/>
            <person name="Storesund J.E."/>
            <person name="Kallscheuer N."/>
            <person name="Luecker S."/>
            <person name="Lage O.M."/>
            <person name="Pohl T."/>
            <person name="Merkel B.J."/>
            <person name="Hornburger P."/>
            <person name="Mueller R.-W."/>
            <person name="Bruemmer F."/>
            <person name="Labrenz M."/>
            <person name="Spormann A.M."/>
            <person name="Op den Camp H."/>
            <person name="Overmann J."/>
            <person name="Amann R."/>
            <person name="Jetten M.S.M."/>
            <person name="Mascher T."/>
            <person name="Medema M.H."/>
            <person name="Devos D.P."/>
            <person name="Kaster A.-K."/>
            <person name="Ovreas L."/>
            <person name="Rohde M."/>
            <person name="Galperin M.Y."/>
            <person name="Jogler C."/>
        </authorList>
    </citation>
    <scope>NUCLEOTIDE SEQUENCE [LARGE SCALE GENOMIC DNA]</scope>
    <source>
        <strain evidence="2 3">Q31a</strain>
    </source>
</reference>
<dbReference type="PANTHER" id="PTHR43737">
    <property type="entry name" value="BLL7424 PROTEIN"/>
    <property type="match status" value="1"/>
</dbReference>
<name>A0A518GG30_9BACT</name>
<gene>
    <name evidence="2" type="ORF">Q31a_59430</name>
</gene>
<dbReference type="SUPFAM" id="SSF53649">
    <property type="entry name" value="Alkaline phosphatase-like"/>
    <property type="match status" value="1"/>
</dbReference>
<feature type="compositionally biased region" description="Polar residues" evidence="1">
    <location>
        <begin position="1"/>
        <end position="13"/>
    </location>
</feature>
<keyword evidence="3" id="KW-1185">Reference proteome</keyword>
<dbReference type="RefSeq" id="WP_231690965.1">
    <property type="nucleotide sequence ID" value="NZ_CP036298.1"/>
</dbReference>
<evidence type="ECO:0008006" key="4">
    <source>
        <dbReference type="Google" id="ProtNLM"/>
    </source>
</evidence>
<accession>A0A518GG30</accession>
<dbReference type="Proteomes" id="UP000318017">
    <property type="component" value="Chromosome"/>
</dbReference>
<dbReference type="Pfam" id="PF07394">
    <property type="entry name" value="DUF1501"/>
    <property type="match status" value="1"/>
</dbReference>
<feature type="region of interest" description="Disordered" evidence="1">
    <location>
        <begin position="1"/>
        <end position="20"/>
    </location>
</feature>
<evidence type="ECO:0000313" key="3">
    <source>
        <dbReference type="Proteomes" id="UP000318017"/>
    </source>
</evidence>
<dbReference type="InterPro" id="IPR017850">
    <property type="entry name" value="Alkaline_phosphatase_core_sf"/>
</dbReference>
<dbReference type="InterPro" id="IPR010869">
    <property type="entry name" value="DUF1501"/>
</dbReference>
<dbReference type="PANTHER" id="PTHR43737:SF1">
    <property type="entry name" value="DUF1501 DOMAIN-CONTAINING PROTEIN"/>
    <property type="match status" value="1"/>
</dbReference>
<evidence type="ECO:0000313" key="2">
    <source>
        <dbReference type="EMBL" id="QDV27554.1"/>
    </source>
</evidence>
<organism evidence="2 3">
    <name type="scientific">Aureliella helgolandensis</name>
    <dbReference type="NCBI Taxonomy" id="2527968"/>
    <lineage>
        <taxon>Bacteria</taxon>
        <taxon>Pseudomonadati</taxon>
        <taxon>Planctomycetota</taxon>
        <taxon>Planctomycetia</taxon>
        <taxon>Pirellulales</taxon>
        <taxon>Pirellulaceae</taxon>
        <taxon>Aureliella</taxon>
    </lineage>
</organism>
<dbReference type="AlphaFoldDB" id="A0A518GG30"/>
<dbReference type="KEGG" id="ahel:Q31a_59430"/>
<proteinExistence type="predicted"/>
<sequence length="518" mass="57030">MHSNRVPNSSKTGKASYDAMIPEELQSTTRQLESRRNFLGSGGNLLARTALASLLGGNACGVRPSLAGTTSEQTGGILNGPHFKPTAKRVIYLFMSGAPPQMDLWDYKPGLQEWFDRDLPESIRGTVMPTGMTAGQSRFPVAPSHWGFQQHGQLGKWVSELLPHTAKLVDDLTVVHSMHTDAINHEPAILMMNTGNMIPGKPSLGAWLSYGLGSVNQNLPAFVVLNSKFTVGNGQPINSRLWGSGFLSTRHAGIMLRAAQDPVLYLKNPPGMSRSVRRTMLDAVSQLNEKTYRETADPETHARISQYEMAFRMQTSVPDLVDFSDESQSTWDLYGEAAKQPGSFANNCLMARRLAERGVPFTQIYKRGWDLHGDCVGTLPKLCAETDRPAYALVTDLRRRGLLDDTLVLWGGEFGRTVYSQGGLSRENYGRDHHAKCFSLWMAGGGVQAGMSYGKTDEFSFSITENPVHIRDLNATILHCLGIDHNRLTFKLQGLEQKLTGVEEAHVVQAILQRASIS</sequence>
<protein>
    <recommendedName>
        <fullName evidence="4">Sulfatase</fullName>
    </recommendedName>
</protein>
<dbReference type="EMBL" id="CP036298">
    <property type="protein sequence ID" value="QDV27554.1"/>
    <property type="molecule type" value="Genomic_DNA"/>
</dbReference>
<evidence type="ECO:0000256" key="1">
    <source>
        <dbReference type="SAM" id="MobiDB-lite"/>
    </source>
</evidence>